<dbReference type="GO" id="GO:0043195">
    <property type="term" value="C:terminal bouton"/>
    <property type="evidence" value="ECO:0007669"/>
    <property type="project" value="TreeGrafter"/>
</dbReference>
<protein>
    <submittedName>
        <fullName evidence="7">Complexin</fullName>
    </submittedName>
</protein>
<dbReference type="Pfam" id="PF05835">
    <property type="entry name" value="Synaphin"/>
    <property type="match status" value="2"/>
</dbReference>
<evidence type="ECO:0000256" key="2">
    <source>
        <dbReference type="ARBA" id="ARBA00022448"/>
    </source>
</evidence>
<dbReference type="GO" id="GO:0019905">
    <property type="term" value="F:syntaxin binding"/>
    <property type="evidence" value="ECO:0007669"/>
    <property type="project" value="InterPro"/>
</dbReference>
<feature type="region of interest" description="Disordered" evidence="6">
    <location>
        <begin position="14"/>
        <end position="73"/>
    </location>
</feature>
<feature type="non-terminal residue" evidence="7">
    <location>
        <position position="1"/>
    </location>
</feature>
<dbReference type="GO" id="GO:0016079">
    <property type="term" value="P:synaptic vesicle exocytosis"/>
    <property type="evidence" value="ECO:0007669"/>
    <property type="project" value="TreeGrafter"/>
</dbReference>
<dbReference type="InterPro" id="IPR008849">
    <property type="entry name" value="Synaphin"/>
</dbReference>
<evidence type="ECO:0000256" key="6">
    <source>
        <dbReference type="SAM" id="MobiDB-lite"/>
    </source>
</evidence>
<dbReference type="STRING" id="597456.A0A0L7QYE2"/>
<feature type="compositionally biased region" description="Basic and acidic residues" evidence="6">
    <location>
        <begin position="111"/>
        <end position="135"/>
    </location>
</feature>
<organism evidence="7 8">
    <name type="scientific">Habropoda laboriosa</name>
    <dbReference type="NCBI Taxonomy" id="597456"/>
    <lineage>
        <taxon>Eukaryota</taxon>
        <taxon>Metazoa</taxon>
        <taxon>Ecdysozoa</taxon>
        <taxon>Arthropoda</taxon>
        <taxon>Hexapoda</taxon>
        <taxon>Insecta</taxon>
        <taxon>Pterygota</taxon>
        <taxon>Neoptera</taxon>
        <taxon>Endopterygota</taxon>
        <taxon>Hymenoptera</taxon>
        <taxon>Apocrita</taxon>
        <taxon>Aculeata</taxon>
        <taxon>Apoidea</taxon>
        <taxon>Anthophila</taxon>
        <taxon>Apidae</taxon>
        <taxon>Habropoda</taxon>
    </lineage>
</organism>
<name>A0A0L7QYE2_9HYME</name>
<evidence type="ECO:0000256" key="1">
    <source>
        <dbReference type="ARBA" id="ARBA00005396"/>
    </source>
</evidence>
<evidence type="ECO:0000256" key="4">
    <source>
        <dbReference type="ARBA" id="ARBA00022775"/>
    </source>
</evidence>
<feature type="compositionally biased region" description="Basic and acidic residues" evidence="6">
    <location>
        <begin position="29"/>
        <end position="73"/>
    </location>
</feature>
<dbReference type="PANTHER" id="PTHR16705:SF4">
    <property type="entry name" value="COMPLEXIN"/>
    <property type="match status" value="1"/>
</dbReference>
<dbReference type="EMBL" id="KQ414688">
    <property type="protein sequence ID" value="KOC63623.1"/>
    <property type="molecule type" value="Genomic_DNA"/>
</dbReference>
<comment type="similarity">
    <text evidence="1">Belongs to the complexin/synaphin family.</text>
</comment>
<reference evidence="7 8" key="1">
    <citation type="submission" date="2015-07" db="EMBL/GenBank/DDBJ databases">
        <title>The genome of Habropoda laboriosa.</title>
        <authorList>
            <person name="Pan H."/>
            <person name="Kapheim K."/>
        </authorList>
    </citation>
    <scope>NUCLEOTIDE SEQUENCE [LARGE SCALE GENOMIC DNA]</scope>
    <source>
        <strain evidence="7">0110345459</strain>
    </source>
</reference>
<dbReference type="Proteomes" id="UP000053825">
    <property type="component" value="Unassembled WGS sequence"/>
</dbReference>
<dbReference type="GO" id="GO:0031201">
    <property type="term" value="C:SNARE complex"/>
    <property type="evidence" value="ECO:0007669"/>
    <property type="project" value="TreeGrafter"/>
</dbReference>
<dbReference type="SUPFAM" id="SSF58038">
    <property type="entry name" value="SNARE fusion complex"/>
    <property type="match status" value="1"/>
</dbReference>
<gene>
    <name evidence="7" type="ORF">WH47_00691</name>
</gene>
<accession>A0A0L7QYE2</accession>
<evidence type="ECO:0000256" key="5">
    <source>
        <dbReference type="ARBA" id="ARBA00037297"/>
    </source>
</evidence>
<keyword evidence="3" id="KW-0268">Exocytosis</keyword>
<evidence type="ECO:0000313" key="7">
    <source>
        <dbReference type="EMBL" id="KOC63623.1"/>
    </source>
</evidence>
<keyword evidence="2" id="KW-0813">Transport</keyword>
<dbReference type="Gene3D" id="1.20.5.580">
    <property type="entry name" value="Single Helix bin"/>
    <property type="match status" value="1"/>
</dbReference>
<feature type="compositionally biased region" description="Acidic residues" evidence="6">
    <location>
        <begin position="97"/>
        <end position="110"/>
    </location>
</feature>
<dbReference type="CDD" id="cd22808">
    <property type="entry name" value="Complexin_NTD_CPLX_I_II"/>
    <property type="match status" value="1"/>
</dbReference>
<dbReference type="PANTHER" id="PTHR16705">
    <property type="entry name" value="COMPLEXIN"/>
    <property type="match status" value="1"/>
</dbReference>
<evidence type="ECO:0000256" key="3">
    <source>
        <dbReference type="ARBA" id="ARBA00022483"/>
    </source>
</evidence>
<feature type="compositionally biased region" description="Acidic residues" evidence="6">
    <location>
        <begin position="212"/>
        <end position="221"/>
    </location>
</feature>
<keyword evidence="8" id="KW-1185">Reference proteome</keyword>
<feature type="region of interest" description="Disordered" evidence="6">
    <location>
        <begin position="91"/>
        <end position="135"/>
    </location>
</feature>
<dbReference type="GO" id="GO:0046928">
    <property type="term" value="P:regulation of neurotransmitter secretion"/>
    <property type="evidence" value="ECO:0007669"/>
    <property type="project" value="TreeGrafter"/>
</dbReference>
<proteinExistence type="inferred from homology"/>
<sequence>RRYLTRIARVLFAGAVGGEGGDEDDKEKEEEAERDRLEAMREAEERRKEKHRKMEEEREKMRQMMRDKPEQRLDQARHELHVRLISTNTLVGVKGDADEEEREEEQEEEEEKGRKEKTRNKADDVRTTAATVDRRKEEWRREKIELNWGQIDSSRESLHSIWRLPNRVRLTPFKTFTGPIMKYNIKKREEIQEMTQEEPNPLMRKKKTPEELAAEAEAEDEDEITRIKNAIDAQIKEIKEQMEAKCDLQ</sequence>
<comment type="function">
    <text evidence="5">Positively regulates a late step in synaptic vesicle exocytosis.</text>
</comment>
<keyword evidence="4" id="KW-0532">Neurotransmitter transport</keyword>
<dbReference type="AlphaFoldDB" id="A0A0L7QYE2"/>
<feature type="region of interest" description="Disordered" evidence="6">
    <location>
        <begin position="194"/>
        <end position="221"/>
    </location>
</feature>
<evidence type="ECO:0000313" key="8">
    <source>
        <dbReference type="Proteomes" id="UP000053825"/>
    </source>
</evidence>